<dbReference type="EMBL" id="FR824383">
    <property type="protein sequence ID" value="CCA25991.1"/>
    <property type="molecule type" value="Genomic_DNA"/>
</dbReference>
<dbReference type="GO" id="GO:0005634">
    <property type="term" value="C:nucleus"/>
    <property type="evidence" value="ECO:0007669"/>
    <property type="project" value="TreeGrafter"/>
</dbReference>
<dbReference type="PANTHER" id="PTHR22852">
    <property type="entry name" value="LETHAL 2 DENTICLELESS PROTEIN RETINOIC ACID-REGULATED NUCLEAR MATRIX-ASSOCIATED PROTEIN"/>
    <property type="match status" value="1"/>
</dbReference>
<dbReference type="SUPFAM" id="SSF50978">
    <property type="entry name" value="WD40 repeat-like"/>
    <property type="match status" value="1"/>
</dbReference>
<dbReference type="PROSITE" id="PS50294">
    <property type="entry name" value="WD_REPEATS_REGION"/>
    <property type="match status" value="2"/>
</dbReference>
<dbReference type="InterPro" id="IPR015943">
    <property type="entry name" value="WD40/YVTN_repeat-like_dom_sf"/>
</dbReference>
<evidence type="ECO:0000256" key="2">
    <source>
        <dbReference type="ARBA" id="ARBA00022574"/>
    </source>
</evidence>
<evidence type="ECO:0000256" key="4">
    <source>
        <dbReference type="ARBA" id="ARBA00022786"/>
    </source>
</evidence>
<evidence type="ECO:0000256" key="1">
    <source>
        <dbReference type="ARBA" id="ARBA00004906"/>
    </source>
</evidence>
<dbReference type="PROSITE" id="PS00678">
    <property type="entry name" value="WD_REPEATS_1"/>
    <property type="match status" value="1"/>
</dbReference>
<dbReference type="HOGENOM" id="CLU_033299_0_0_1"/>
<evidence type="ECO:0000256" key="6">
    <source>
        <dbReference type="PROSITE-ProRule" id="PRU00221"/>
    </source>
</evidence>
<dbReference type="InterPro" id="IPR036322">
    <property type="entry name" value="WD40_repeat_dom_sf"/>
</dbReference>
<dbReference type="InterPro" id="IPR001680">
    <property type="entry name" value="WD40_rpt"/>
</dbReference>
<dbReference type="AlphaFoldDB" id="F0WX04"/>
<keyword evidence="2 6" id="KW-0853">WD repeat</keyword>
<feature type="repeat" description="WD" evidence="6">
    <location>
        <begin position="410"/>
        <end position="448"/>
    </location>
</feature>
<dbReference type="GO" id="GO:0030674">
    <property type="term" value="F:protein-macromolecule adaptor activity"/>
    <property type="evidence" value="ECO:0007669"/>
    <property type="project" value="TreeGrafter"/>
</dbReference>
<dbReference type="Gene3D" id="2.130.10.10">
    <property type="entry name" value="YVTN repeat-like/Quinoprotein amine dehydrogenase"/>
    <property type="match status" value="2"/>
</dbReference>
<organism evidence="7">
    <name type="scientific">Albugo laibachii Nc14</name>
    <dbReference type="NCBI Taxonomy" id="890382"/>
    <lineage>
        <taxon>Eukaryota</taxon>
        <taxon>Sar</taxon>
        <taxon>Stramenopiles</taxon>
        <taxon>Oomycota</taxon>
        <taxon>Peronosporomycetes</taxon>
        <taxon>Albuginales</taxon>
        <taxon>Albuginaceae</taxon>
        <taxon>Albugo</taxon>
    </lineage>
</organism>
<name>F0WX04_9STRA</name>
<accession>F0WX04</accession>
<dbReference type="GO" id="GO:0043161">
    <property type="term" value="P:proteasome-mediated ubiquitin-dependent protein catabolic process"/>
    <property type="evidence" value="ECO:0007669"/>
    <property type="project" value="TreeGrafter"/>
</dbReference>
<dbReference type="InterPro" id="IPR019775">
    <property type="entry name" value="WD40_repeat_CS"/>
</dbReference>
<proteinExistence type="inferred from homology"/>
<evidence type="ECO:0000313" key="7">
    <source>
        <dbReference type="EMBL" id="CCA25991.1"/>
    </source>
</evidence>
<reference evidence="7" key="1">
    <citation type="journal article" date="2011" name="PLoS Biol.">
        <title>Gene gain and loss during evolution of obligate parasitism in the white rust pathogen of Arabidopsis thaliana.</title>
        <authorList>
            <person name="Kemen E."/>
            <person name="Gardiner A."/>
            <person name="Schultz-Larsen T."/>
            <person name="Kemen A.C."/>
            <person name="Balmuth A.L."/>
            <person name="Robert-Seilaniantz A."/>
            <person name="Bailey K."/>
            <person name="Holub E."/>
            <person name="Studholme D.J."/>
            <person name="Maclean D."/>
            <person name="Jones J.D."/>
        </authorList>
    </citation>
    <scope>NUCLEOTIDE SEQUENCE</scope>
</reference>
<feature type="repeat" description="WD" evidence="6">
    <location>
        <begin position="119"/>
        <end position="160"/>
    </location>
</feature>
<protein>
    <submittedName>
        <fullName evidence="7">Uncharacterized protein AlNc14C338G10764</fullName>
    </submittedName>
</protein>
<evidence type="ECO:0000256" key="3">
    <source>
        <dbReference type="ARBA" id="ARBA00022737"/>
    </source>
</evidence>
<comment type="similarity">
    <text evidence="5">Belongs to the WD repeat cdt2 family.</text>
</comment>
<gene>
    <name evidence="7" type="primary">AlNc14C338G10764</name>
    <name evidence="7" type="ORF">ALNC14_121350</name>
</gene>
<reference evidence="7" key="2">
    <citation type="submission" date="2011-02" db="EMBL/GenBank/DDBJ databases">
        <authorList>
            <person name="MacLean D."/>
        </authorList>
    </citation>
    <scope>NUCLEOTIDE SEQUENCE</scope>
</reference>
<dbReference type="Pfam" id="PF00400">
    <property type="entry name" value="WD40"/>
    <property type="match status" value="4"/>
</dbReference>
<dbReference type="PROSITE" id="PS50082">
    <property type="entry name" value="WD_REPEATS_2"/>
    <property type="match status" value="2"/>
</dbReference>
<keyword evidence="4" id="KW-0833">Ubl conjugation pathway</keyword>
<comment type="pathway">
    <text evidence="1">Protein modification; protein ubiquitination.</text>
</comment>
<evidence type="ECO:0000256" key="5">
    <source>
        <dbReference type="ARBA" id="ARBA00038344"/>
    </source>
</evidence>
<dbReference type="SMART" id="SM00320">
    <property type="entry name" value="WD40"/>
    <property type="match status" value="6"/>
</dbReference>
<dbReference type="PANTHER" id="PTHR22852:SF0">
    <property type="entry name" value="DENTICLELESS PROTEIN HOMOLOG"/>
    <property type="match status" value="1"/>
</dbReference>
<sequence length="555" mass="62181">MRANSDTHQTRRRYTNIASQAARIQTGNSHPSQAHWKADFRIPYHHVGRMMLAQSYRNSESSTIQFDINQTSLQPKPCFQIAHQQRGDMLIAVDEDGNALLCKQSRYKTNGMAQHNTHWKAHENAIFDVIWTSDDRHVVTASGDLSVAGWDVETQQRLFCFRDHQMSVKCVRQVPDSRFLFASCSRDGTIAINDTRCASLGTGLHDTQFRSRIIAHPAKVPFSNRTSRNNRGVSVGKTASQSLPRRSVTCLEFRHCGGESYQLITAGATDSVLRFWDLRTFMSMKAPQPVNMVCCSSQVGQATKETTGMIIGGQQPNNRGITSLSMDSTGSKLLVSILHGNLHLFDCHVPDKLHWLQSFCGHTTTSFYVKAAITQYGDLVACGSADGALYVWDASLHGRVRPISLPYLALKGHHNEVNSVKFTPNGFDDLYSCADDGTIRSWHFDRSEGNSGGFLLKANRQEQGREHSWSNWNSFLSQPEGYAYRVAELNPVDNGLVECTKNRLIAGSRKLTSQHITSSPGIPKRFKKMKLSRGNTAFSSKTRAVPQRSLLYYWK</sequence>
<keyword evidence="3" id="KW-0677">Repeat</keyword>
<dbReference type="InterPro" id="IPR051865">
    <property type="entry name" value="WD-repeat_CDT2_adapter"/>
</dbReference>